<sequence length="400" mass="44773">MELIPLLMGLLTGILTSYTDIKTGFVFDVHAFPTLQLIGKLLGWEEEEEDVGLPRWIERIIIPSAEIGILYYLYLGLKSGDVLLALSGLIGLFVGFGLGLFLYYIGAWASGDVVILAAFSALLPLAPPTAKIVPPYGDGYPFYPVAILFNSILAVFPFIIAYALGVLVVRKETEDIKRVFTEGIRTTIEATLWIMFGIAVTALLNLNRPLLGLLVTILAFPIFLRYRTVGDILGIAGVLYLTYLQPDTTLFALLKVLATIYAVKVLLSTAKILRGKVLVEEVPVEELHEWDILGETIHELNGEVKREREGTIERFKRALSTWDFSEIRPKVGRVVASPTAEGLTKEQIEELKKLVEEGKLENRFLRKKAMPFAPAIFLGFLISYFWGDIFWWLELKMMGL</sequence>
<feature type="transmembrane region" description="Helical" evidence="1">
    <location>
        <begin position="82"/>
        <end position="105"/>
    </location>
</feature>
<name>Q5JED9_THEKO</name>
<evidence type="ECO:0000259" key="2">
    <source>
        <dbReference type="Pfam" id="PF06819"/>
    </source>
</evidence>
<accession>Q5JED9</accession>
<feature type="transmembrane region" description="Helical" evidence="1">
    <location>
        <begin position="111"/>
        <end position="130"/>
    </location>
</feature>
<gene>
    <name evidence="3" type="ordered locus">TK0053</name>
</gene>
<dbReference type="InterPro" id="IPR009639">
    <property type="entry name" value="Pept_A24A_C_arc"/>
</dbReference>
<feature type="transmembrane region" description="Helical" evidence="1">
    <location>
        <begin position="372"/>
        <end position="393"/>
    </location>
</feature>
<organism evidence="3 4">
    <name type="scientific">Thermococcus kodakarensis (strain ATCC BAA-918 / JCM 12380 / KOD1)</name>
    <name type="common">Pyrococcus kodakaraensis (strain KOD1)</name>
    <dbReference type="NCBI Taxonomy" id="69014"/>
    <lineage>
        <taxon>Archaea</taxon>
        <taxon>Methanobacteriati</taxon>
        <taxon>Methanobacteriota</taxon>
        <taxon>Thermococci</taxon>
        <taxon>Thermococcales</taxon>
        <taxon>Thermococcaceae</taxon>
        <taxon>Thermococcus</taxon>
    </lineage>
</organism>
<dbReference type="HOGENOM" id="CLU_691908_0_0_2"/>
<feature type="transmembrane region" description="Helical" evidence="1">
    <location>
        <begin position="142"/>
        <end position="164"/>
    </location>
</feature>
<evidence type="ECO:0000256" key="1">
    <source>
        <dbReference type="SAM" id="Phobius"/>
    </source>
</evidence>
<evidence type="ECO:0000313" key="4">
    <source>
        <dbReference type="Proteomes" id="UP000000536"/>
    </source>
</evidence>
<dbReference type="InParanoid" id="Q5JED9"/>
<dbReference type="RefSeq" id="WP_011249008.1">
    <property type="nucleotide sequence ID" value="NC_006624.1"/>
</dbReference>
<dbReference type="STRING" id="69014.TK0053"/>
<dbReference type="KEGG" id="tko:TK0053"/>
<dbReference type="GeneID" id="78446555"/>
<keyword evidence="1" id="KW-0812">Transmembrane</keyword>
<feature type="domain" description="Peptidase A24A-predicted C-terminal archaea" evidence="2">
    <location>
        <begin position="256"/>
        <end position="364"/>
    </location>
</feature>
<dbReference type="AlphaFoldDB" id="Q5JED9"/>
<keyword evidence="4" id="KW-1185">Reference proteome</keyword>
<feature type="transmembrane region" description="Helical" evidence="1">
    <location>
        <begin position="184"/>
        <end position="203"/>
    </location>
</feature>
<dbReference type="OrthoDB" id="65749at2157"/>
<keyword evidence="1" id="KW-1133">Transmembrane helix</keyword>
<reference evidence="3 4" key="1">
    <citation type="journal article" date="2005" name="Genome Res.">
        <title>Complete genome sequence of the hyperthermophilic archaeon Thermococcus kodakaraensis KOD1 and comparison with Pyrococcus genomes.</title>
        <authorList>
            <person name="Fukui T."/>
            <person name="Atomi H."/>
            <person name="Kanai T."/>
            <person name="Matsumi R."/>
            <person name="Fujiwara S."/>
            <person name="Imanaka T."/>
        </authorList>
    </citation>
    <scope>NUCLEOTIDE SEQUENCE [LARGE SCALE GENOMIC DNA]</scope>
    <source>
        <strain evidence="4">ATCC BAA-918 / JCM 12380 / KOD1</strain>
    </source>
</reference>
<keyword evidence="1" id="KW-0472">Membrane</keyword>
<protein>
    <submittedName>
        <fullName evidence="3">Archaeal signal peptidase, A24 family</fullName>
    </submittedName>
</protein>
<dbReference type="EnsemblBacteria" id="BAD84242">
    <property type="protein sequence ID" value="BAD84242"/>
    <property type="gene ID" value="TK0053"/>
</dbReference>
<dbReference type="eggNOG" id="arCOG02300">
    <property type="taxonomic scope" value="Archaea"/>
</dbReference>
<dbReference type="Proteomes" id="UP000000536">
    <property type="component" value="Chromosome"/>
</dbReference>
<dbReference type="PhylomeDB" id="Q5JED9"/>
<proteinExistence type="predicted"/>
<evidence type="ECO:0000313" key="3">
    <source>
        <dbReference type="EMBL" id="BAD84242.1"/>
    </source>
</evidence>
<dbReference type="Gene3D" id="1.20.120.1220">
    <property type="match status" value="1"/>
</dbReference>
<dbReference type="PATRIC" id="fig|69014.16.peg.54"/>
<dbReference type="EMBL" id="AP006878">
    <property type="protein sequence ID" value="BAD84242.1"/>
    <property type="molecule type" value="Genomic_DNA"/>
</dbReference>
<dbReference type="Pfam" id="PF06819">
    <property type="entry name" value="Arc_PepC"/>
    <property type="match status" value="1"/>
</dbReference>